<dbReference type="SUPFAM" id="SSF56112">
    <property type="entry name" value="Protein kinase-like (PK-like)"/>
    <property type="match status" value="1"/>
</dbReference>
<reference evidence="3" key="1">
    <citation type="submission" date="2022-08" db="EMBL/GenBank/DDBJ databases">
        <title>Novel sulfate-reducing endosymbionts in the free-living metamonad Anaeramoeba.</title>
        <authorList>
            <person name="Jerlstrom-Hultqvist J."/>
            <person name="Cepicka I."/>
            <person name="Gallot-Lavallee L."/>
            <person name="Salas-Leiva D."/>
            <person name="Curtis B.A."/>
            <person name="Zahonova K."/>
            <person name="Pipaliya S."/>
            <person name="Dacks J."/>
            <person name="Roger A.J."/>
        </authorList>
    </citation>
    <scope>NUCLEOTIDE SEQUENCE</scope>
    <source>
        <strain evidence="3">Schooner1</strain>
    </source>
</reference>
<dbReference type="InterPro" id="IPR045162">
    <property type="entry name" value="Vps15-like"/>
</dbReference>
<gene>
    <name evidence="3" type="ORF">M0813_26963</name>
</gene>
<dbReference type="PANTHER" id="PTHR17583">
    <property type="entry name" value="PHOSPHOINOSITIDE 3-KINASE REGULATORY SUBUNIT 4"/>
    <property type="match status" value="1"/>
</dbReference>
<dbReference type="PANTHER" id="PTHR17583:SF0">
    <property type="entry name" value="PHOSPHOINOSITIDE 3-KINASE REGULATORY SUBUNIT 4"/>
    <property type="match status" value="1"/>
</dbReference>
<dbReference type="InterPro" id="IPR008271">
    <property type="entry name" value="Ser/Thr_kinase_AS"/>
</dbReference>
<sequence>MGNQLASSHQWYFHDLNGYLFKTKIGHNRFLRASKMIKENFGSVVVKAYPKMEKIFNLQPYLTKLQEINALFSKIEFKNILPFDIYQETTKAGYLIRPYFYANLRDRFNTRPFLKNLEKRWILYQLLVALEQSEQVGICHGDIKTQNVMVTSFMWVNLVDLATFKPVYLPQDNTINFSYYFYTSGTRFCYLAPERFCNSNEYRKKIEKDDPVERSQGLTPAMDIFS</sequence>
<dbReference type="Gene3D" id="1.10.510.10">
    <property type="entry name" value="Transferase(Phosphotransferase) domain 1"/>
    <property type="match status" value="1"/>
</dbReference>
<evidence type="ECO:0000313" key="3">
    <source>
        <dbReference type="EMBL" id="KAJ6237404.1"/>
    </source>
</evidence>
<comment type="caution">
    <text evidence="3">The sequence shown here is derived from an EMBL/GenBank/DDBJ whole genome shotgun (WGS) entry which is preliminary data.</text>
</comment>
<dbReference type="PROSITE" id="PS00108">
    <property type="entry name" value="PROTEIN_KINASE_ST"/>
    <property type="match status" value="1"/>
</dbReference>
<protein>
    <submittedName>
        <fullName evidence="3">Phosphoinositide 3-kinase regulatory subunit 4</fullName>
    </submittedName>
</protein>
<dbReference type="Proteomes" id="UP001150062">
    <property type="component" value="Unassembled WGS sequence"/>
</dbReference>
<dbReference type="PROSITE" id="PS50011">
    <property type="entry name" value="PROTEIN_KINASE_DOM"/>
    <property type="match status" value="1"/>
</dbReference>
<keyword evidence="4" id="KW-1185">Reference proteome</keyword>
<dbReference type="InterPro" id="IPR000719">
    <property type="entry name" value="Prot_kinase_dom"/>
</dbReference>
<name>A0ABQ8Y148_9EUKA</name>
<evidence type="ECO:0000256" key="1">
    <source>
        <dbReference type="ARBA" id="ARBA00022574"/>
    </source>
</evidence>
<feature type="domain" description="Protein kinase" evidence="2">
    <location>
        <begin position="19"/>
        <end position="226"/>
    </location>
</feature>
<dbReference type="InterPro" id="IPR011009">
    <property type="entry name" value="Kinase-like_dom_sf"/>
</dbReference>
<dbReference type="EMBL" id="JAOAOG010000239">
    <property type="protein sequence ID" value="KAJ6237404.1"/>
    <property type="molecule type" value="Genomic_DNA"/>
</dbReference>
<keyword evidence="1" id="KW-0853">WD repeat</keyword>
<dbReference type="Pfam" id="PF00069">
    <property type="entry name" value="Pkinase"/>
    <property type="match status" value="1"/>
</dbReference>
<evidence type="ECO:0000313" key="4">
    <source>
        <dbReference type="Proteomes" id="UP001150062"/>
    </source>
</evidence>
<accession>A0ABQ8Y148</accession>
<evidence type="ECO:0000259" key="2">
    <source>
        <dbReference type="PROSITE" id="PS50011"/>
    </source>
</evidence>
<organism evidence="3 4">
    <name type="scientific">Anaeramoeba flamelloides</name>
    <dbReference type="NCBI Taxonomy" id="1746091"/>
    <lineage>
        <taxon>Eukaryota</taxon>
        <taxon>Metamonada</taxon>
        <taxon>Anaeramoebidae</taxon>
        <taxon>Anaeramoeba</taxon>
    </lineage>
</organism>
<proteinExistence type="predicted"/>